<dbReference type="OrthoDB" id="363173at2"/>
<dbReference type="Proteomes" id="UP000006546">
    <property type="component" value="Chromosome"/>
</dbReference>
<name>F4LKL7_TREBD</name>
<dbReference type="RefSeq" id="WP_013759275.1">
    <property type="nucleotide sequence ID" value="NC_015500.1"/>
</dbReference>
<feature type="transmembrane region" description="Helical" evidence="1">
    <location>
        <begin position="27"/>
        <end position="49"/>
    </location>
</feature>
<proteinExistence type="predicted"/>
<dbReference type="AlphaFoldDB" id="F4LKL7"/>
<dbReference type="InterPro" id="IPR005325">
    <property type="entry name" value="DUF308_memb"/>
</dbReference>
<evidence type="ECO:0000256" key="1">
    <source>
        <dbReference type="SAM" id="Phobius"/>
    </source>
</evidence>
<reference evidence="3" key="1">
    <citation type="submission" date="2011-04" db="EMBL/GenBank/DDBJ databases">
        <title>The complete genome of Treponema brennaborense DSM 12168.</title>
        <authorList>
            <person name="Lucas S."/>
            <person name="Han J."/>
            <person name="Lapidus A."/>
            <person name="Bruce D."/>
            <person name="Goodwin L."/>
            <person name="Pitluck S."/>
            <person name="Peters L."/>
            <person name="Kyrpides N."/>
            <person name="Mavromatis K."/>
            <person name="Ivanova N."/>
            <person name="Mikhailova N."/>
            <person name="Pagani I."/>
            <person name="Teshima H."/>
            <person name="Detter J.C."/>
            <person name="Tapia R."/>
            <person name="Han C."/>
            <person name="Land M."/>
            <person name="Hauser L."/>
            <person name="Markowitz V."/>
            <person name="Cheng J.-F."/>
            <person name="Hugenholtz P."/>
            <person name="Woyke T."/>
            <person name="Wu D."/>
            <person name="Gronow S."/>
            <person name="Wellnitz S."/>
            <person name="Brambilla E."/>
            <person name="Klenk H.-P."/>
            <person name="Eisen J.A."/>
        </authorList>
    </citation>
    <scope>NUCLEOTIDE SEQUENCE [LARGE SCALE GENOMIC DNA]</scope>
    <source>
        <strain evidence="3">DSM 12168 / CIP 105900 / DD5/3</strain>
    </source>
</reference>
<feature type="transmembrane region" description="Helical" evidence="1">
    <location>
        <begin position="123"/>
        <end position="142"/>
    </location>
</feature>
<organism evidence="2 3">
    <name type="scientific">Treponema brennaborense (strain DSM 12168 / CIP 105900 / DD5/3)</name>
    <dbReference type="NCBI Taxonomy" id="906968"/>
    <lineage>
        <taxon>Bacteria</taxon>
        <taxon>Pseudomonadati</taxon>
        <taxon>Spirochaetota</taxon>
        <taxon>Spirochaetia</taxon>
        <taxon>Spirochaetales</taxon>
        <taxon>Treponemataceae</taxon>
        <taxon>Treponema</taxon>
    </lineage>
</organism>
<dbReference type="InterPro" id="IPR052712">
    <property type="entry name" value="Acid_resist_chaperone_HdeD"/>
</dbReference>
<dbReference type="eggNOG" id="ENOG502ZQT0">
    <property type="taxonomic scope" value="Bacteria"/>
</dbReference>
<protein>
    <recommendedName>
        <fullName evidence="4">DUF308 domain-containing protein</fullName>
    </recommendedName>
</protein>
<dbReference type="Pfam" id="PF03729">
    <property type="entry name" value="DUF308"/>
    <property type="match status" value="1"/>
</dbReference>
<dbReference type="HOGENOM" id="CLU_127158_0_0_12"/>
<keyword evidence="1" id="KW-0812">Transmembrane</keyword>
<feature type="transmembrane region" description="Helical" evidence="1">
    <location>
        <begin position="5"/>
        <end position="21"/>
    </location>
</feature>
<feature type="transmembrane region" description="Helical" evidence="1">
    <location>
        <begin position="61"/>
        <end position="84"/>
    </location>
</feature>
<dbReference type="PANTHER" id="PTHR34989">
    <property type="entry name" value="PROTEIN HDED"/>
    <property type="match status" value="1"/>
</dbReference>
<dbReference type="EMBL" id="CP002696">
    <property type="protein sequence ID" value="AEE17573.1"/>
    <property type="molecule type" value="Genomic_DNA"/>
</dbReference>
<dbReference type="GO" id="GO:0005886">
    <property type="term" value="C:plasma membrane"/>
    <property type="evidence" value="ECO:0007669"/>
    <property type="project" value="TreeGrafter"/>
</dbReference>
<dbReference type="PANTHER" id="PTHR34989:SF1">
    <property type="entry name" value="PROTEIN HDED"/>
    <property type="match status" value="1"/>
</dbReference>
<sequence>MRKTYIGLGILTIVIGLLMLLSPNSWIAVMVIILGSAAILNGVFNLFYLRSIIDDPYYRNAIIIRGILSIIVGLLAIILPLAIAGFVWTVMTYTLAVYLLVSAGIEIYAALKMKAAGIPVKPYYSEIVVSVILAIVLFIISPSTLGTTLIRICGVLLILTGIGVIFWEWKNRNYVINPDSVENAE</sequence>
<evidence type="ECO:0000313" key="3">
    <source>
        <dbReference type="Proteomes" id="UP000006546"/>
    </source>
</evidence>
<dbReference type="KEGG" id="tbe:Trebr_2158"/>
<dbReference type="STRING" id="906968.Trebr_2158"/>
<evidence type="ECO:0008006" key="4">
    <source>
        <dbReference type="Google" id="ProtNLM"/>
    </source>
</evidence>
<accession>F4LKL7</accession>
<gene>
    <name evidence="2" type="ordered locus">Trebr_2158</name>
</gene>
<feature type="transmembrane region" description="Helical" evidence="1">
    <location>
        <begin position="90"/>
        <end position="111"/>
    </location>
</feature>
<feature type="transmembrane region" description="Helical" evidence="1">
    <location>
        <begin position="148"/>
        <end position="167"/>
    </location>
</feature>
<evidence type="ECO:0000313" key="2">
    <source>
        <dbReference type="EMBL" id="AEE17573.1"/>
    </source>
</evidence>
<keyword evidence="1" id="KW-0472">Membrane</keyword>
<keyword evidence="3" id="KW-1185">Reference proteome</keyword>
<keyword evidence="1" id="KW-1133">Transmembrane helix</keyword>